<name>A0A1G8M6P8_9CLOT</name>
<dbReference type="InterPro" id="IPR029442">
    <property type="entry name" value="GyrI-like"/>
</dbReference>
<dbReference type="InterPro" id="IPR011256">
    <property type="entry name" value="Reg_factor_effector_dom_sf"/>
</dbReference>
<organism evidence="2 3">
    <name type="scientific">Proteiniclasticum ruminis</name>
    <dbReference type="NCBI Taxonomy" id="398199"/>
    <lineage>
        <taxon>Bacteria</taxon>
        <taxon>Bacillati</taxon>
        <taxon>Bacillota</taxon>
        <taxon>Clostridia</taxon>
        <taxon>Eubacteriales</taxon>
        <taxon>Clostridiaceae</taxon>
        <taxon>Proteiniclasticum</taxon>
    </lineage>
</organism>
<evidence type="ECO:0000313" key="2">
    <source>
        <dbReference type="EMBL" id="SDI63622.1"/>
    </source>
</evidence>
<dbReference type="InterPro" id="IPR010499">
    <property type="entry name" value="AraC_E-bd"/>
</dbReference>
<dbReference type="EMBL" id="FNDZ01000003">
    <property type="protein sequence ID" value="SDI63622.1"/>
    <property type="molecule type" value="Genomic_DNA"/>
</dbReference>
<dbReference type="AlphaFoldDB" id="A0A1G8M6P8"/>
<dbReference type="Pfam" id="PF06445">
    <property type="entry name" value="GyrI-like"/>
    <property type="match status" value="1"/>
</dbReference>
<accession>A0A1G8M6P8</accession>
<evidence type="ECO:0000313" key="3">
    <source>
        <dbReference type="Proteomes" id="UP000183255"/>
    </source>
</evidence>
<proteinExistence type="predicted"/>
<dbReference type="SMART" id="SM00871">
    <property type="entry name" value="AraC_E_bind"/>
    <property type="match status" value="1"/>
</dbReference>
<dbReference type="SUPFAM" id="SSF55136">
    <property type="entry name" value="Probable bacterial effector-binding domain"/>
    <property type="match status" value="1"/>
</dbReference>
<gene>
    <name evidence="2" type="ORF">SAMN05421804_103300</name>
</gene>
<dbReference type="Gene3D" id="3.20.80.10">
    <property type="entry name" value="Regulatory factor, effector binding domain"/>
    <property type="match status" value="1"/>
</dbReference>
<reference evidence="2 3" key="1">
    <citation type="submission" date="2016-10" db="EMBL/GenBank/DDBJ databases">
        <authorList>
            <person name="de Groot N.N."/>
        </authorList>
    </citation>
    <scope>NUCLEOTIDE SEQUENCE [LARGE SCALE GENOMIC DNA]</scope>
    <source>
        <strain evidence="2 3">CGMCC 1.5058</strain>
    </source>
</reference>
<feature type="domain" description="AraC effector-binding" evidence="1">
    <location>
        <begin position="6"/>
        <end position="156"/>
    </location>
</feature>
<evidence type="ECO:0000259" key="1">
    <source>
        <dbReference type="SMART" id="SM00871"/>
    </source>
</evidence>
<dbReference type="Proteomes" id="UP000183255">
    <property type="component" value="Unassembled WGS sequence"/>
</dbReference>
<protein>
    <submittedName>
        <fullName evidence="2">Effector-binding domain-containing protein</fullName>
    </submittedName>
</protein>
<dbReference type="RefSeq" id="WP_031574868.1">
    <property type="nucleotide sequence ID" value="NZ_FNDZ01000003.1"/>
</dbReference>
<sequence>MTETRFAIEVREQHFQPVMSVRTISSVTKLPQLIGETYERIMLFLKEMDVNPAGPPFVCYYNLDMEHLDVEIGFPVEDVLPGEGDLCPSEIVQGRMVSCMYKGPYEKMNAAYEEMNAYIGLHGYKARGMAYETYYNSPMDAKSAEDLLTRIELPVE</sequence>